<keyword evidence="1" id="KW-0802">TPR repeat</keyword>
<name>A0A8J7TKM8_9BACT</name>
<feature type="repeat" description="TPR" evidence="1">
    <location>
        <begin position="72"/>
        <end position="105"/>
    </location>
</feature>
<protein>
    <submittedName>
        <fullName evidence="4">Tetratricopeptide repeat protein</fullName>
    </submittedName>
</protein>
<keyword evidence="3" id="KW-0732">Signal</keyword>
<dbReference type="InterPro" id="IPR019734">
    <property type="entry name" value="TPR_rpt"/>
</dbReference>
<reference evidence="4" key="1">
    <citation type="submission" date="2021-02" db="EMBL/GenBank/DDBJ databases">
        <title>Genome-Resolved Metagenomics of a Microbial Community Performing Photosynthetic Biological Nutrient Removal.</title>
        <authorList>
            <person name="Mcdaniel E.A."/>
        </authorList>
    </citation>
    <scope>NUCLEOTIDE SEQUENCE</scope>
    <source>
        <strain evidence="4">UWPOB_OBS1</strain>
    </source>
</reference>
<evidence type="ECO:0000256" key="2">
    <source>
        <dbReference type="SAM" id="MobiDB-lite"/>
    </source>
</evidence>
<feature type="compositionally biased region" description="Low complexity" evidence="2">
    <location>
        <begin position="32"/>
        <end position="51"/>
    </location>
</feature>
<feature type="chain" id="PRO_5035157354" evidence="3">
    <location>
        <begin position="26"/>
        <end position="290"/>
    </location>
</feature>
<gene>
    <name evidence="4" type="ORF">J0M35_06950</name>
</gene>
<evidence type="ECO:0000256" key="3">
    <source>
        <dbReference type="SAM" id="SignalP"/>
    </source>
</evidence>
<feature type="repeat" description="TPR" evidence="1">
    <location>
        <begin position="106"/>
        <end position="139"/>
    </location>
</feature>
<comment type="caution">
    <text evidence="4">The sequence shown here is derived from an EMBL/GenBank/DDBJ whole genome shotgun (WGS) entry which is preliminary data.</text>
</comment>
<sequence>MVNKLLAILAIICVSFALPSSQALAKKRSAASKKTQSKTAPPKASIAKAPAGLRSTSQPAIPQTASAKDPEVERLLRYGAESHRRGELTLAEEIFRQVLSKDPRNSDAYFNLGALAEGRGDYVAALGHYSAASLFNPGDSQIAEARAAMESAIRSNGPNSPLQIRTAGPVSAPAYTRQMQAPVSGSDVVLLDSQSAQNAQTDLGVAQAGKVFQLRSNQDALLPPVLGVSPSQTVAPQIPIQPAAPISMPQSKGNRAARAVLGTALNIGASYALRGTGLHCPVCRLVRLGF</sequence>
<dbReference type="Gene3D" id="1.25.40.10">
    <property type="entry name" value="Tetratricopeptide repeat domain"/>
    <property type="match status" value="1"/>
</dbReference>
<dbReference type="SMART" id="SM00028">
    <property type="entry name" value="TPR"/>
    <property type="match status" value="2"/>
</dbReference>
<dbReference type="PROSITE" id="PS50005">
    <property type="entry name" value="TPR"/>
    <property type="match status" value="2"/>
</dbReference>
<dbReference type="AlphaFoldDB" id="A0A8J7TKM8"/>
<accession>A0A8J7TKM8</accession>
<proteinExistence type="predicted"/>
<feature type="region of interest" description="Disordered" evidence="2">
    <location>
        <begin position="29"/>
        <end position="69"/>
    </location>
</feature>
<dbReference type="SUPFAM" id="SSF48452">
    <property type="entry name" value="TPR-like"/>
    <property type="match status" value="1"/>
</dbReference>
<organism evidence="4 5">
    <name type="scientific">Candidatus Obscuribacter phosphatis</name>
    <dbReference type="NCBI Taxonomy" id="1906157"/>
    <lineage>
        <taxon>Bacteria</taxon>
        <taxon>Bacillati</taxon>
        <taxon>Candidatus Melainabacteria</taxon>
        <taxon>Candidatus Obscuribacterales</taxon>
        <taxon>Candidatus Obscuribacteraceae</taxon>
        <taxon>Candidatus Obscuribacter</taxon>
    </lineage>
</organism>
<dbReference type="Pfam" id="PF14559">
    <property type="entry name" value="TPR_19"/>
    <property type="match status" value="1"/>
</dbReference>
<evidence type="ECO:0000313" key="4">
    <source>
        <dbReference type="EMBL" id="MBN8660085.1"/>
    </source>
</evidence>
<dbReference type="EMBL" id="JAFLCK010000007">
    <property type="protein sequence ID" value="MBN8660085.1"/>
    <property type="molecule type" value="Genomic_DNA"/>
</dbReference>
<dbReference type="Proteomes" id="UP000664277">
    <property type="component" value="Unassembled WGS sequence"/>
</dbReference>
<evidence type="ECO:0000256" key="1">
    <source>
        <dbReference type="PROSITE-ProRule" id="PRU00339"/>
    </source>
</evidence>
<evidence type="ECO:0000313" key="5">
    <source>
        <dbReference type="Proteomes" id="UP000664277"/>
    </source>
</evidence>
<feature type="signal peptide" evidence="3">
    <location>
        <begin position="1"/>
        <end position="25"/>
    </location>
</feature>
<dbReference type="InterPro" id="IPR011990">
    <property type="entry name" value="TPR-like_helical_dom_sf"/>
</dbReference>
<feature type="compositionally biased region" description="Polar residues" evidence="2">
    <location>
        <begin position="54"/>
        <end position="66"/>
    </location>
</feature>